<dbReference type="Pfam" id="PF01584">
    <property type="entry name" value="CheW"/>
    <property type="match status" value="1"/>
</dbReference>
<name>A0A266QCM6_9GAMM</name>
<evidence type="ECO:0000259" key="1">
    <source>
        <dbReference type="PROSITE" id="PS50851"/>
    </source>
</evidence>
<keyword evidence="3" id="KW-1185">Reference proteome</keyword>
<dbReference type="STRING" id="1209072.GCA_000766945_01900"/>
<accession>A0A266QCM6</accession>
<dbReference type="RefSeq" id="WP_094984976.1">
    <property type="nucleotide sequence ID" value="NZ_NHNI01000001.1"/>
</dbReference>
<dbReference type="AlphaFoldDB" id="A0A266QCM6"/>
<dbReference type="EMBL" id="NHNI01000001">
    <property type="protein sequence ID" value="OZY87595.1"/>
    <property type="molecule type" value="Genomic_DNA"/>
</dbReference>
<protein>
    <recommendedName>
        <fullName evidence="1">CheW-like domain-containing protein</fullName>
    </recommendedName>
</protein>
<reference evidence="3" key="1">
    <citation type="submission" date="2017-05" db="EMBL/GenBank/DDBJ databases">
        <authorList>
            <person name="Barney B.M."/>
        </authorList>
    </citation>
    <scope>NUCLEOTIDE SEQUENCE [LARGE SCALE GENOMIC DNA]</scope>
    <source>
        <strain evidence="3">PSBB022</strain>
    </source>
</reference>
<dbReference type="Gene3D" id="2.40.50.180">
    <property type="entry name" value="CheA-289, Domain 4"/>
    <property type="match status" value="1"/>
</dbReference>
<organism evidence="2 3">
    <name type="scientific">Cellvibrio mixtus</name>
    <dbReference type="NCBI Taxonomy" id="39650"/>
    <lineage>
        <taxon>Bacteria</taxon>
        <taxon>Pseudomonadati</taxon>
        <taxon>Pseudomonadota</taxon>
        <taxon>Gammaproteobacteria</taxon>
        <taxon>Cellvibrionales</taxon>
        <taxon>Cellvibrionaceae</taxon>
        <taxon>Cellvibrio</taxon>
    </lineage>
</organism>
<dbReference type="Proteomes" id="UP000216101">
    <property type="component" value="Unassembled WGS sequence"/>
</dbReference>
<dbReference type="eggNOG" id="COG0835">
    <property type="taxonomic scope" value="Bacteria"/>
</dbReference>
<evidence type="ECO:0000313" key="2">
    <source>
        <dbReference type="EMBL" id="OZY87595.1"/>
    </source>
</evidence>
<dbReference type="GO" id="GO:0007165">
    <property type="term" value="P:signal transduction"/>
    <property type="evidence" value="ECO:0007669"/>
    <property type="project" value="InterPro"/>
</dbReference>
<dbReference type="PROSITE" id="PS50851">
    <property type="entry name" value="CHEW"/>
    <property type="match status" value="1"/>
</dbReference>
<feature type="domain" description="CheW-like" evidence="1">
    <location>
        <begin position="13"/>
        <end position="155"/>
    </location>
</feature>
<gene>
    <name evidence="2" type="ORF">CBP51_11685</name>
</gene>
<evidence type="ECO:0000313" key="3">
    <source>
        <dbReference type="Proteomes" id="UP000216101"/>
    </source>
</evidence>
<dbReference type="InterPro" id="IPR036061">
    <property type="entry name" value="CheW-like_dom_sf"/>
</dbReference>
<sequence>MRAPQRIEKKIEEVASLLIPLQGRMLLAPNVTIAEIVPVAQVIPVENAPAWYLGNCTWREQTIPLLSFEVMNGEDKPGVAQRSRFAVINTTGVNESLPFIAILTQGLPRLARVTEEEITEREDADNKPFELMHVSWAGEEAVIPNVEAMERAFLDYLHHDH</sequence>
<proteinExistence type="predicted"/>
<dbReference type="InterPro" id="IPR002545">
    <property type="entry name" value="CheW-lke_dom"/>
</dbReference>
<dbReference type="SUPFAM" id="SSF50341">
    <property type="entry name" value="CheW-like"/>
    <property type="match status" value="1"/>
</dbReference>
<comment type="caution">
    <text evidence="2">The sequence shown here is derived from an EMBL/GenBank/DDBJ whole genome shotgun (WGS) entry which is preliminary data.</text>
</comment>
<dbReference type="GO" id="GO:0006935">
    <property type="term" value="P:chemotaxis"/>
    <property type="evidence" value="ECO:0007669"/>
    <property type="project" value="InterPro"/>
</dbReference>